<evidence type="ECO:0000256" key="1">
    <source>
        <dbReference type="SAM" id="MobiDB-lite"/>
    </source>
</evidence>
<dbReference type="Pfam" id="PF10433">
    <property type="entry name" value="Beta-prop_RSE1_1st"/>
    <property type="match status" value="1"/>
</dbReference>
<dbReference type="PANTHER" id="PTHR10644">
    <property type="entry name" value="DNA REPAIR/RNA PROCESSING CPSF FAMILY"/>
    <property type="match status" value="1"/>
</dbReference>
<dbReference type="InterPro" id="IPR058543">
    <property type="entry name" value="Beta-prop_RSE1/DDB1/CPSF1_2nd"/>
</dbReference>
<sequence>MNHQVQGLVLVDNEWVSRPLDVYQIMAQSQQDDAETREPPVKTTSNAHNPQYGLLSRTILPTPLYKLILPANIRHRDSNDVLLVGEDSIELNEIYGHGRLRNVAVKSDFSGRILAARVFGDPRELCLNTDVGNPQPETKTAFANRSSSTRGKEHCIPPEVVVLTLTSRTLMFLWALRTANGINVFQHKAVKLPASSSRFDRLGQYLAVDPKRRAMAVGAYEGRFILYKTKSMQMWRDELRSRPDSTPIEDERIMFIEGRIMHMDFLTSPVGMDDYHVVLLFVIAHQGLTKLTCFDWDCRYDLSTVTARTERVAVDLDDQNPSLLIPLTQSPDFLLVFDTHVSVYRDVLSGAPQRSVVLVPDHITSSLHPGDSTHRPLWVQWDRTTRDPAFMKECFYVVREDGRIMYLELGPEGAVDMEDAGKWPYRIDTAFACLNIDKSEFLPPYSDVIMTGAAGNDGLICRVGACPMDHSYSTQYPTMNHFTYLESVSNWSPVTDLCVTEPPRIKGFPERRRCAIYAANGTAPHGQVSELRYGLRAAIDELSGEMDGCTGLWVLKYGSYTVDLEGKRARQHYVHVLVSLPLETLLFRLVRTQPDLHGNFTNSWDHGIWDITQLPSEDEPVDDGLVRAEETISACMLSGQYSIQITRKDARLLTQSNLALCSRFEFPNRILLAASRPDCHVFPFAFKDDGHIYLDVLSVLEDGSFAKTEETHSRHALSADPTCIELLDIAGQTHIFVGTFDSRVWIFRVSSTNRLFQVFWSTLDPFPTDRSRTLCEGAAVLTSGNNQTLVCATRDGLLLSQDLRTVDFEAVEPPTPLYISISEATPSTWNVVRMGSVSAHIYASSTDRGAAFVSCGAEFCQIRLSPNKLGAVGVESIWLTDRSDPAYLQRPVTAVCQLPRTRVNDARTEIDLSGILFVISGKQMLCAQLEADKNIEHIGRFLGRPSRHNLKPLPRKLNTGAKPTYATYLTLPKKMLVATVEAREECVPPDGYRGIHSSLKLLNMHDESTGDAEVKREVGVEPAMRSVIAQFTLNKAERVYSIVDWAFEDDRGKKYNLVIVGTGIRGGSGKETGRRLIFNLGQRGSRLSLQKESIYTHPVYSIAMFDRRATVSVVGRELHFDEFDAGSGRWFNRGSKVLPSPGIHITVSLSTVFISTLQHSLLCFEIARQLDSSRVDIEQLFTDSRERSLTHHLVLQNSDLEQNPMTERESLVLLTDKKTATVTGLYSAGESTLKSAANTLFEACLPRTVIRLQRGNIRPPWRRPARMTGSFQKTAGILADDMVGACSDGTIYAFAILLEPARHVLRLLQNLIEMKRQQDSAGRFSIVKHSSGDIFNMLKNGADGAHEQKIRARDVDPRFEERGAFGSRKRHIDGDCLIRYFEDGGELQELVSQGVDDDVQTLFVELAKILLLQTSSYSPHKDMSRCSVLLEIKDWLEQVLTPVL</sequence>
<keyword evidence="5" id="KW-1185">Reference proteome</keyword>
<dbReference type="Gene3D" id="2.130.10.10">
    <property type="entry name" value="YVTN repeat-like/Quinoprotein amine dehydrogenase"/>
    <property type="match status" value="3"/>
</dbReference>
<dbReference type="OMA" id="ARDHPRC"/>
<dbReference type="InParanoid" id="A0A1Y2MB97"/>
<name>A0A1Y2MB97_EPING</name>
<evidence type="ECO:0000313" key="4">
    <source>
        <dbReference type="EMBL" id="OSS53385.1"/>
    </source>
</evidence>
<dbReference type="InterPro" id="IPR015943">
    <property type="entry name" value="WD40/YVTN_repeat-like_dom_sf"/>
</dbReference>
<feature type="region of interest" description="Disordered" evidence="1">
    <location>
        <begin position="28"/>
        <end position="49"/>
    </location>
</feature>
<dbReference type="STRING" id="105696.A0A1Y2MB97"/>
<organism evidence="4 5">
    <name type="scientific">Epicoccum nigrum</name>
    <name type="common">Soil fungus</name>
    <name type="synonym">Epicoccum purpurascens</name>
    <dbReference type="NCBI Taxonomy" id="105696"/>
    <lineage>
        <taxon>Eukaryota</taxon>
        <taxon>Fungi</taxon>
        <taxon>Dikarya</taxon>
        <taxon>Ascomycota</taxon>
        <taxon>Pezizomycotina</taxon>
        <taxon>Dothideomycetes</taxon>
        <taxon>Pleosporomycetidae</taxon>
        <taxon>Pleosporales</taxon>
        <taxon>Pleosporineae</taxon>
        <taxon>Didymellaceae</taxon>
        <taxon>Epicoccum</taxon>
    </lineage>
</organism>
<dbReference type="Proteomes" id="UP000193240">
    <property type="component" value="Unassembled WGS sequence"/>
</dbReference>
<evidence type="ECO:0000313" key="5">
    <source>
        <dbReference type="Proteomes" id="UP000193240"/>
    </source>
</evidence>
<evidence type="ECO:0000259" key="3">
    <source>
        <dbReference type="Pfam" id="PF23726"/>
    </source>
</evidence>
<dbReference type="EMBL" id="KZ107839">
    <property type="protein sequence ID" value="OSS53385.1"/>
    <property type="molecule type" value="Genomic_DNA"/>
</dbReference>
<protein>
    <submittedName>
        <fullName evidence="4">Uncharacterized protein</fullName>
    </submittedName>
</protein>
<dbReference type="InterPro" id="IPR018846">
    <property type="entry name" value="Beta-prop_RSE1/DDB1/CPSF1_1st"/>
</dbReference>
<reference evidence="4 5" key="1">
    <citation type="journal article" date="2017" name="Genome Announc.">
        <title>Genome sequence of the saprophytic ascomycete Epicoccum nigrum ICMP 19927 strain isolated from New Zealand.</title>
        <authorList>
            <person name="Fokin M."/>
            <person name="Fleetwood D."/>
            <person name="Weir B.S."/>
            <person name="Villas-Boas S.G."/>
        </authorList>
    </citation>
    <scope>NUCLEOTIDE SEQUENCE [LARGE SCALE GENOMIC DNA]</scope>
    <source>
        <strain evidence="4 5">ICMP 19927</strain>
    </source>
</reference>
<feature type="domain" description="RSE1/DDB1/CPSF1 first beta-propeller" evidence="2">
    <location>
        <begin position="68"/>
        <end position="413"/>
    </location>
</feature>
<accession>A0A1Y2MB97</accession>
<proteinExistence type="predicted"/>
<feature type="domain" description="RSE1/DDB1/CPSF1 second beta-propeller" evidence="3">
    <location>
        <begin position="620"/>
        <end position="803"/>
    </location>
</feature>
<dbReference type="InterPro" id="IPR050358">
    <property type="entry name" value="RSE1/DDB1/CFT1"/>
</dbReference>
<gene>
    <name evidence="4" type="ORF">B5807_02880</name>
</gene>
<evidence type="ECO:0000259" key="2">
    <source>
        <dbReference type="Pfam" id="PF10433"/>
    </source>
</evidence>
<dbReference type="Pfam" id="PF23726">
    <property type="entry name" value="Beta-prop_RSE1_2nd"/>
    <property type="match status" value="1"/>
</dbReference>